<dbReference type="PANTHER" id="PTHR45662">
    <property type="entry name" value="PHOSPHATIDYLINOSITIDE PHOSPHATASE SAC1"/>
    <property type="match status" value="1"/>
</dbReference>
<name>A0ABR2HDM0_9EUKA</name>
<feature type="domain" description="SAC" evidence="2">
    <location>
        <begin position="110"/>
        <end position="413"/>
    </location>
</feature>
<keyword evidence="1" id="KW-0812">Transmembrane</keyword>
<keyword evidence="4" id="KW-1185">Reference proteome</keyword>
<keyword evidence="1" id="KW-1133">Transmembrane helix</keyword>
<gene>
    <name evidence="3" type="ORF">M9Y10_021322</name>
</gene>
<protein>
    <recommendedName>
        <fullName evidence="2">SAC domain-containing protein</fullName>
    </recommendedName>
</protein>
<dbReference type="PROSITE" id="PS50275">
    <property type="entry name" value="SAC"/>
    <property type="match status" value="1"/>
</dbReference>
<accession>A0ABR2HDM0</accession>
<dbReference type="EMBL" id="JAPFFF010000031">
    <property type="protein sequence ID" value="KAK8845140.1"/>
    <property type="molecule type" value="Genomic_DNA"/>
</dbReference>
<dbReference type="Proteomes" id="UP001470230">
    <property type="component" value="Unassembled WGS sequence"/>
</dbReference>
<evidence type="ECO:0000259" key="2">
    <source>
        <dbReference type="PROSITE" id="PS50275"/>
    </source>
</evidence>
<comment type="caution">
    <text evidence="3">The sequence shown here is derived from an EMBL/GenBank/DDBJ whole genome shotgun (WGS) entry which is preliminary data.</text>
</comment>
<keyword evidence="1" id="KW-0472">Membrane</keyword>
<evidence type="ECO:0000256" key="1">
    <source>
        <dbReference type="SAM" id="Phobius"/>
    </source>
</evidence>
<organism evidence="3 4">
    <name type="scientific">Tritrichomonas musculus</name>
    <dbReference type="NCBI Taxonomy" id="1915356"/>
    <lineage>
        <taxon>Eukaryota</taxon>
        <taxon>Metamonada</taxon>
        <taxon>Parabasalia</taxon>
        <taxon>Tritrichomonadida</taxon>
        <taxon>Tritrichomonadidae</taxon>
        <taxon>Tritrichomonas</taxon>
    </lineage>
</organism>
<evidence type="ECO:0000313" key="4">
    <source>
        <dbReference type="Proteomes" id="UP001470230"/>
    </source>
</evidence>
<feature type="transmembrane region" description="Helical" evidence="1">
    <location>
        <begin position="475"/>
        <end position="495"/>
    </location>
</feature>
<sequence>MDEQFDLYETYGTLIIAQKQKFICAIDRFTLEEVSTQEIPSDDSKIPFLFVLGLYRYENRYNESIYFLVLVTEVEKFDFFNVGQIKSFKIIPLKYNTERLQDSGKFQELLELGLKHCSMYYSQDYNLSLTLQQQFENRPSREYFVWNYTAIDRLKSIWPTALCFREVIAGYFTQKDPFVLISRKSNRNGGCHTWNRGADANGMCANYIENEEIIILGQSEQRINAISHIEIGASCPFLWSQFPTMHLHCPIHIGPQEENERRFNLHFDHLYETYFDNDKENNSIIAISLLGSKGKEVKLNTIYEELANKRGIDFIHINFNNVMKEQGGLSNEIDKYKDEFDACVIQDGKVVVKQTTIPRINCASCLDRTSVFMENMFRSIFTKYEPTIMCDNVETHKKMWLERADIISRQYAITEGEKTYMIQTSKKTLTGRYHDYSISWQRFFYSIFCEGKYCDAINAVLQEKPFTSFESEKQFFIKFFLFIKLIFVFIFLYIFKGRKVASKTWSERIKPIINHPHIADLHDAEEFYNNNDPIEENEIPKA</sequence>
<reference evidence="3 4" key="1">
    <citation type="submission" date="2024-04" db="EMBL/GenBank/DDBJ databases">
        <title>Tritrichomonas musculus Genome.</title>
        <authorList>
            <person name="Alves-Ferreira E."/>
            <person name="Grigg M."/>
            <person name="Lorenzi H."/>
            <person name="Galac M."/>
        </authorList>
    </citation>
    <scope>NUCLEOTIDE SEQUENCE [LARGE SCALE GENOMIC DNA]</scope>
    <source>
        <strain evidence="3 4">EAF2021</strain>
    </source>
</reference>
<dbReference type="Pfam" id="PF02383">
    <property type="entry name" value="Syja_N"/>
    <property type="match status" value="1"/>
</dbReference>
<dbReference type="PANTHER" id="PTHR45662:SF2">
    <property type="entry name" value="PHOSPHATIDYLINOSITOL-3-PHOSPHATASE SAC1"/>
    <property type="match status" value="1"/>
</dbReference>
<proteinExistence type="predicted"/>
<evidence type="ECO:0000313" key="3">
    <source>
        <dbReference type="EMBL" id="KAK8845140.1"/>
    </source>
</evidence>
<dbReference type="InterPro" id="IPR002013">
    <property type="entry name" value="SAC_dom"/>
</dbReference>